<dbReference type="PROSITE" id="PS00798">
    <property type="entry name" value="ALDOKETO_REDUCTASE_1"/>
    <property type="match status" value="1"/>
</dbReference>
<name>A0A1B6JNN9_9HEMI</name>
<evidence type="ECO:0000259" key="1">
    <source>
        <dbReference type="Pfam" id="PF00248"/>
    </source>
</evidence>
<protein>
    <recommendedName>
        <fullName evidence="1">NADP-dependent oxidoreductase domain-containing protein</fullName>
    </recommendedName>
</protein>
<dbReference type="EMBL" id="GECU01006921">
    <property type="protein sequence ID" value="JAT00786.1"/>
    <property type="molecule type" value="Transcribed_RNA"/>
</dbReference>
<dbReference type="GO" id="GO:0016491">
    <property type="term" value="F:oxidoreductase activity"/>
    <property type="evidence" value="ECO:0007669"/>
    <property type="project" value="InterPro"/>
</dbReference>
<feature type="domain" description="NADP-dependent oxidoreductase" evidence="1">
    <location>
        <begin position="77"/>
        <end position="347"/>
    </location>
</feature>
<dbReference type="InterPro" id="IPR036812">
    <property type="entry name" value="NAD(P)_OxRdtase_dom_sf"/>
</dbReference>
<dbReference type="InterPro" id="IPR018170">
    <property type="entry name" value="Aldo/ket_reductase_CS"/>
</dbReference>
<dbReference type="AlphaFoldDB" id="A0A1B6JNN9"/>
<dbReference type="Pfam" id="PF00248">
    <property type="entry name" value="Aldo_ket_red"/>
    <property type="match status" value="1"/>
</dbReference>
<dbReference type="InterPro" id="IPR020471">
    <property type="entry name" value="AKR"/>
</dbReference>
<sequence>MAARLTVNSVLKSGTMQMPVIGLGTLQVMVDYPDGPTSPTKSSKVEAVVAKARASGLPPPKYNLTSLSQEKGLPRKETILRGLEIGYRHLDSAYAYENEEAIGQAIREWMDIGGLKREDFFITTKLPNIAMRQELVDEYLQRSLKNLQLDYVDLYLIQNPVGYKPGDVLYPRDKDGSIELDFQTDHAKIWQAMEKQVDKGCAKHIGLSNFSLRQVDRLMEKASIPPANIQAECHLYFQQQELRQWAKDNSVVFTAYAALGSPAMMNFFREARKNSEIKMKSPLDDPLVDRLSRVHKKTRAQILLRHLLQLGVVVIPKSSTTEHMVENINVFDFELSSQEMAELNALDQGEHGRKFSLVGFFKGYEKHPENPYPLDD</sequence>
<dbReference type="PANTHER" id="PTHR11732">
    <property type="entry name" value="ALDO/KETO REDUCTASE"/>
    <property type="match status" value="1"/>
</dbReference>
<dbReference type="PRINTS" id="PR00069">
    <property type="entry name" value="ALDKETRDTASE"/>
</dbReference>
<reference evidence="2" key="1">
    <citation type="submission" date="2015-11" db="EMBL/GenBank/DDBJ databases">
        <title>De novo transcriptome assembly of four potential Pierce s Disease insect vectors from Arizona vineyards.</title>
        <authorList>
            <person name="Tassone E.E."/>
        </authorList>
    </citation>
    <scope>NUCLEOTIDE SEQUENCE</scope>
</reference>
<dbReference type="InterPro" id="IPR023210">
    <property type="entry name" value="NADP_OxRdtase_dom"/>
</dbReference>
<dbReference type="SUPFAM" id="SSF51430">
    <property type="entry name" value="NAD(P)-linked oxidoreductase"/>
    <property type="match status" value="1"/>
</dbReference>
<gene>
    <name evidence="2" type="ORF">g.13832</name>
</gene>
<dbReference type="PROSITE" id="PS00062">
    <property type="entry name" value="ALDOKETO_REDUCTASE_2"/>
    <property type="match status" value="1"/>
</dbReference>
<proteinExistence type="predicted"/>
<evidence type="ECO:0000313" key="2">
    <source>
        <dbReference type="EMBL" id="JAT00786.1"/>
    </source>
</evidence>
<organism evidence="2">
    <name type="scientific">Homalodisca liturata</name>
    <dbReference type="NCBI Taxonomy" id="320908"/>
    <lineage>
        <taxon>Eukaryota</taxon>
        <taxon>Metazoa</taxon>
        <taxon>Ecdysozoa</taxon>
        <taxon>Arthropoda</taxon>
        <taxon>Hexapoda</taxon>
        <taxon>Insecta</taxon>
        <taxon>Pterygota</taxon>
        <taxon>Neoptera</taxon>
        <taxon>Paraneoptera</taxon>
        <taxon>Hemiptera</taxon>
        <taxon>Auchenorrhyncha</taxon>
        <taxon>Membracoidea</taxon>
        <taxon>Cicadellidae</taxon>
        <taxon>Cicadellinae</taxon>
        <taxon>Proconiini</taxon>
        <taxon>Homalodisca</taxon>
    </lineage>
</organism>
<accession>A0A1B6JNN9</accession>
<dbReference type="Gene3D" id="3.20.20.100">
    <property type="entry name" value="NADP-dependent oxidoreductase domain"/>
    <property type="match status" value="1"/>
</dbReference>